<dbReference type="PANTHER" id="PTHR33169:SF14">
    <property type="entry name" value="TRANSCRIPTIONAL REGULATOR RV3488"/>
    <property type="match status" value="1"/>
</dbReference>
<dbReference type="InterPro" id="IPR036388">
    <property type="entry name" value="WH-like_DNA-bd_sf"/>
</dbReference>
<dbReference type="InterPro" id="IPR036390">
    <property type="entry name" value="WH_DNA-bd_sf"/>
</dbReference>
<name>A0A1M6VFA7_9FIRM</name>
<dbReference type="OrthoDB" id="9808017at2"/>
<evidence type="ECO:0000259" key="1">
    <source>
        <dbReference type="Pfam" id="PF03551"/>
    </source>
</evidence>
<dbReference type="Proteomes" id="UP000183997">
    <property type="component" value="Unassembled WGS sequence"/>
</dbReference>
<gene>
    <name evidence="2" type="ORF">SAMN02745123_03171</name>
</gene>
<evidence type="ECO:0000313" key="3">
    <source>
        <dbReference type="Proteomes" id="UP000183997"/>
    </source>
</evidence>
<dbReference type="InterPro" id="IPR052509">
    <property type="entry name" value="Metal_resp_DNA-bind_regulator"/>
</dbReference>
<protein>
    <submittedName>
        <fullName evidence="2">Transcriptional regulator, PadR family</fullName>
    </submittedName>
</protein>
<proteinExistence type="predicted"/>
<dbReference type="EMBL" id="FRAR01000024">
    <property type="protein sequence ID" value="SHK80025.1"/>
    <property type="molecule type" value="Genomic_DNA"/>
</dbReference>
<evidence type="ECO:0000313" key="2">
    <source>
        <dbReference type="EMBL" id="SHK80025.1"/>
    </source>
</evidence>
<accession>A0A1M6VFA7</accession>
<reference evidence="3" key="1">
    <citation type="submission" date="2016-11" db="EMBL/GenBank/DDBJ databases">
        <authorList>
            <person name="Varghese N."/>
            <person name="Submissions S."/>
        </authorList>
    </citation>
    <scope>NUCLEOTIDE SEQUENCE [LARGE SCALE GENOMIC DNA]</scope>
    <source>
        <strain evidence="3">DSM 10349</strain>
    </source>
</reference>
<dbReference type="InterPro" id="IPR005149">
    <property type="entry name" value="Tscrpt_reg_PadR_N"/>
</dbReference>
<dbReference type="AlphaFoldDB" id="A0A1M6VFA7"/>
<sequence>MFDKSQLMRGTLEGCILKIISLNVTYGYEIMEKLKNYGFDDIQEGTIYPLLVRLEKKGLILAEFRPSPLGPSRKYYFITNEGLETLNSFEVYWNSISIAVRKIIDLEGKQ</sequence>
<feature type="domain" description="Transcription regulator PadR N-terminal" evidence="1">
    <location>
        <begin position="16"/>
        <end position="86"/>
    </location>
</feature>
<dbReference type="PANTHER" id="PTHR33169">
    <property type="entry name" value="PADR-FAMILY TRANSCRIPTIONAL REGULATOR"/>
    <property type="match status" value="1"/>
</dbReference>
<dbReference type="RefSeq" id="WP_072916303.1">
    <property type="nucleotide sequence ID" value="NZ_FRAR01000024.1"/>
</dbReference>
<organism evidence="2 3">
    <name type="scientific">Desulforamulus aeronauticus DSM 10349</name>
    <dbReference type="NCBI Taxonomy" id="1121421"/>
    <lineage>
        <taxon>Bacteria</taxon>
        <taxon>Bacillati</taxon>
        <taxon>Bacillota</taxon>
        <taxon>Clostridia</taxon>
        <taxon>Eubacteriales</taxon>
        <taxon>Peptococcaceae</taxon>
        <taxon>Desulforamulus</taxon>
    </lineage>
</organism>
<dbReference type="SUPFAM" id="SSF46785">
    <property type="entry name" value="Winged helix' DNA-binding domain"/>
    <property type="match status" value="1"/>
</dbReference>
<dbReference type="Gene3D" id="1.10.10.10">
    <property type="entry name" value="Winged helix-like DNA-binding domain superfamily/Winged helix DNA-binding domain"/>
    <property type="match status" value="1"/>
</dbReference>
<dbReference type="Pfam" id="PF03551">
    <property type="entry name" value="PadR"/>
    <property type="match status" value="1"/>
</dbReference>
<keyword evidence="3" id="KW-1185">Reference proteome</keyword>